<dbReference type="Pfam" id="PF08378">
    <property type="entry name" value="NERD"/>
    <property type="match status" value="1"/>
</dbReference>
<feature type="domain" description="NERD" evidence="1">
    <location>
        <begin position="24"/>
        <end position="142"/>
    </location>
</feature>
<gene>
    <name evidence="2" type="ORF">C7437_1011400</name>
</gene>
<dbReference type="InterPro" id="IPR011528">
    <property type="entry name" value="NERD"/>
</dbReference>
<evidence type="ECO:0000259" key="1">
    <source>
        <dbReference type="PROSITE" id="PS50965"/>
    </source>
</evidence>
<name>A0A2W7PIS8_9BACI</name>
<organism evidence="2 3">
    <name type="scientific">Psychrobacillus insolitus</name>
    <dbReference type="NCBI Taxonomy" id="1461"/>
    <lineage>
        <taxon>Bacteria</taxon>
        <taxon>Bacillati</taxon>
        <taxon>Bacillota</taxon>
        <taxon>Bacilli</taxon>
        <taxon>Bacillales</taxon>
        <taxon>Bacillaceae</taxon>
        <taxon>Psychrobacillus</taxon>
    </lineage>
</organism>
<keyword evidence="3" id="KW-1185">Reference proteome</keyword>
<evidence type="ECO:0000313" key="3">
    <source>
        <dbReference type="Proteomes" id="UP000248646"/>
    </source>
</evidence>
<dbReference type="EMBL" id="QKZI01000001">
    <property type="protein sequence ID" value="PZX08276.1"/>
    <property type="molecule type" value="Genomic_DNA"/>
</dbReference>
<proteinExistence type="predicted"/>
<comment type="caution">
    <text evidence="2">The sequence shown here is derived from an EMBL/GenBank/DDBJ whole genome shotgun (WGS) entry which is preliminary data.</text>
</comment>
<reference evidence="2 3" key="1">
    <citation type="submission" date="2018-06" db="EMBL/GenBank/DDBJ databases">
        <title>Genomic Encyclopedia of Type Strains, Phase IV (KMG-IV): sequencing the most valuable type-strain genomes for metagenomic binning, comparative biology and taxonomic classification.</title>
        <authorList>
            <person name="Goeker M."/>
        </authorList>
    </citation>
    <scope>NUCLEOTIDE SEQUENCE [LARGE SCALE GENOMIC DNA]</scope>
    <source>
        <strain evidence="2 3">DSM 5</strain>
    </source>
</reference>
<dbReference type="Proteomes" id="UP000248646">
    <property type="component" value="Unassembled WGS sequence"/>
</dbReference>
<dbReference type="PROSITE" id="PS50965">
    <property type="entry name" value="NERD"/>
    <property type="match status" value="1"/>
</dbReference>
<accession>A0A2W7PIS8</accession>
<sequence>MLKRLPEVHVKSESILEDIRKMEAGVRGEDRILLKLHELRMSGPYKVYSDIRLHLGEWKVQIDCLVLTDRCCIVIESKNMSGDLYFESDSEDFYKVDQNGEEIPYPNPYYQLLRHIRFMKEFLHQINPEIKVTGSVFMTAKSCRIRKKPAKYPIFKLESIIEKVMQMYHNFPPLQLSESQLVEIEQMIMSKQSTFTYAPLCERYQISPTELRTGVACPGCGVLGMKRVATTWTCLFCKQNHRYAHINTANEYLWLIKKEITNREFRKFCGLESMYSASRMLSKMDLVAHGNGSGRYYTRR</sequence>
<protein>
    <submittedName>
        <fullName evidence="2">Nuclease-like protein</fullName>
    </submittedName>
</protein>
<dbReference type="AlphaFoldDB" id="A0A2W7PIS8"/>
<evidence type="ECO:0000313" key="2">
    <source>
        <dbReference type="EMBL" id="PZX08276.1"/>
    </source>
</evidence>